<reference evidence="1" key="1">
    <citation type="submission" date="2018-05" db="EMBL/GenBank/DDBJ databases">
        <authorList>
            <person name="Lanie J.A."/>
            <person name="Ng W.-L."/>
            <person name="Kazmierczak K.M."/>
            <person name="Andrzejewski T.M."/>
            <person name="Davidsen T.M."/>
            <person name="Wayne K.J."/>
            <person name="Tettelin H."/>
            <person name="Glass J.I."/>
            <person name="Rusch D."/>
            <person name="Podicherti R."/>
            <person name="Tsui H.-C.T."/>
            <person name="Winkler M.E."/>
        </authorList>
    </citation>
    <scope>NUCLEOTIDE SEQUENCE</scope>
</reference>
<dbReference type="EMBL" id="UINC01042598">
    <property type="protein sequence ID" value="SVB45448.1"/>
    <property type="molecule type" value="Genomic_DNA"/>
</dbReference>
<evidence type="ECO:0008006" key="2">
    <source>
        <dbReference type="Google" id="ProtNLM"/>
    </source>
</evidence>
<dbReference type="Gene3D" id="3.10.20.310">
    <property type="entry name" value="membrane protein fhac"/>
    <property type="match status" value="2"/>
</dbReference>
<name>A0A382E474_9ZZZZ</name>
<feature type="non-terminal residue" evidence="1">
    <location>
        <position position="255"/>
    </location>
</feature>
<protein>
    <recommendedName>
        <fullName evidence="2">POTRA domain-containing protein</fullName>
    </recommendedName>
</protein>
<proteinExistence type="predicted"/>
<gene>
    <name evidence="1" type="ORF">METZ01_LOCUS198302</name>
</gene>
<organism evidence="1">
    <name type="scientific">marine metagenome</name>
    <dbReference type="NCBI Taxonomy" id="408172"/>
    <lineage>
        <taxon>unclassified sequences</taxon>
        <taxon>metagenomes</taxon>
        <taxon>ecological metagenomes</taxon>
    </lineage>
</organism>
<accession>A0A382E474</accession>
<sequence>MTSTISMRTYAVAACRLLYLGLTALAIAGVSGLPTAVFGQPMAGSIPPGSYAGVHEEPPVAHEAARVTSMYWSLFPSIAKLRLREGQQVEAPQGEIIREIRVDGNTFLEDETVQFFLSFVEGDAFDWATAQQNFRTMLNSDFFDDIKMSWERVNGGIRIRLDVLERPILRDIRFEGTENGDKDDLLERMELLEIPIALDQPIDRRRMSRAEGVLTAMLQGEEGLQFVQVSHSEEPPMDGSSGVDVVFDVVEGDRV</sequence>
<evidence type="ECO:0000313" key="1">
    <source>
        <dbReference type="EMBL" id="SVB45448.1"/>
    </source>
</evidence>
<dbReference type="AlphaFoldDB" id="A0A382E474"/>